<sequence>MVNHRHPSKAIVMEGRFYRISEFSPFRDRVSLTLSHLSESALSRDCVRFVSTETESDQSLPRANRHSTLGVFYINSDHEIDKTFHRLRKVGNTIIVDSSSSGSILNSKNSNFATDESHFSKYPKIGSMENNDRTPKELATPDVLEPAQSYELKPGLIHLLPKFHGFVREDPHKHLKEFHVVCSTMRPQGILEDYIKVKAFPVSLDGAAKD</sequence>
<reference evidence="1" key="1">
    <citation type="submission" date="2018-05" db="EMBL/GenBank/DDBJ databases">
        <title>Draft genome of Mucuna pruriens seed.</title>
        <authorList>
            <person name="Nnadi N.E."/>
            <person name="Vos R."/>
            <person name="Hasami M.H."/>
            <person name="Devisetty U.K."/>
            <person name="Aguiy J.C."/>
        </authorList>
    </citation>
    <scope>NUCLEOTIDE SEQUENCE [LARGE SCALE GENOMIC DNA]</scope>
    <source>
        <strain evidence="1">JCA_2017</strain>
    </source>
</reference>
<protein>
    <submittedName>
        <fullName evidence="1">Uncharacterized protein</fullName>
    </submittedName>
</protein>
<dbReference type="AlphaFoldDB" id="A0A371FWA8"/>
<name>A0A371FWA8_MUCPR</name>
<evidence type="ECO:0000313" key="1">
    <source>
        <dbReference type="EMBL" id="RDX82598.1"/>
    </source>
</evidence>
<dbReference type="EMBL" id="QJKJ01007599">
    <property type="protein sequence ID" value="RDX82598.1"/>
    <property type="molecule type" value="Genomic_DNA"/>
</dbReference>
<dbReference type="OrthoDB" id="1422241at2759"/>
<keyword evidence="2" id="KW-1185">Reference proteome</keyword>
<proteinExistence type="predicted"/>
<feature type="non-terminal residue" evidence="1">
    <location>
        <position position="1"/>
    </location>
</feature>
<comment type="caution">
    <text evidence="1">The sequence shown here is derived from an EMBL/GenBank/DDBJ whole genome shotgun (WGS) entry which is preliminary data.</text>
</comment>
<organism evidence="1 2">
    <name type="scientific">Mucuna pruriens</name>
    <name type="common">Velvet bean</name>
    <name type="synonym">Dolichos pruriens</name>
    <dbReference type="NCBI Taxonomy" id="157652"/>
    <lineage>
        <taxon>Eukaryota</taxon>
        <taxon>Viridiplantae</taxon>
        <taxon>Streptophyta</taxon>
        <taxon>Embryophyta</taxon>
        <taxon>Tracheophyta</taxon>
        <taxon>Spermatophyta</taxon>
        <taxon>Magnoliopsida</taxon>
        <taxon>eudicotyledons</taxon>
        <taxon>Gunneridae</taxon>
        <taxon>Pentapetalae</taxon>
        <taxon>rosids</taxon>
        <taxon>fabids</taxon>
        <taxon>Fabales</taxon>
        <taxon>Fabaceae</taxon>
        <taxon>Papilionoideae</taxon>
        <taxon>50 kb inversion clade</taxon>
        <taxon>NPAAA clade</taxon>
        <taxon>indigoferoid/millettioid clade</taxon>
        <taxon>Phaseoleae</taxon>
        <taxon>Mucuna</taxon>
    </lineage>
</organism>
<gene>
    <name evidence="1" type="ORF">CR513_36589</name>
</gene>
<accession>A0A371FWA8</accession>
<dbReference type="Proteomes" id="UP000257109">
    <property type="component" value="Unassembled WGS sequence"/>
</dbReference>
<evidence type="ECO:0000313" key="2">
    <source>
        <dbReference type="Proteomes" id="UP000257109"/>
    </source>
</evidence>